<evidence type="ECO:0000313" key="2">
    <source>
        <dbReference type="EMBL" id="CAK0902017.1"/>
    </source>
</evidence>
<dbReference type="EMBL" id="CAUYUJ010021015">
    <property type="protein sequence ID" value="CAK0902017.1"/>
    <property type="molecule type" value="Genomic_DNA"/>
</dbReference>
<gene>
    <name evidence="2" type="ORF">PCOR1329_LOCUS78790</name>
</gene>
<feature type="compositionally biased region" description="Basic residues" evidence="1">
    <location>
        <begin position="117"/>
        <end position="129"/>
    </location>
</feature>
<accession>A0ABN9XRR6</accession>
<proteinExistence type="predicted"/>
<organism evidence="2 3">
    <name type="scientific">Prorocentrum cordatum</name>
    <dbReference type="NCBI Taxonomy" id="2364126"/>
    <lineage>
        <taxon>Eukaryota</taxon>
        <taxon>Sar</taxon>
        <taxon>Alveolata</taxon>
        <taxon>Dinophyceae</taxon>
        <taxon>Prorocentrales</taxon>
        <taxon>Prorocentraceae</taxon>
        <taxon>Prorocentrum</taxon>
    </lineage>
</organism>
<sequence>MGGTECRFSPENFETWKSKVKSNVSRQKFAWCVPNVNDVLEECKEFFVDTTGWPTLPPGYDPNTEILLDARAKVERLGPNVDKVSWKVDVGTEGAIASGVDGLALPAPAPAASSKALPRRKTRRRVKRRGALDDSGHTTCSSSKGQANKKSYTWRCVGHECWSFLNSYLAAEPAAPRCGPGMKPRNHEGDEPTL</sequence>
<evidence type="ECO:0000313" key="3">
    <source>
        <dbReference type="Proteomes" id="UP001189429"/>
    </source>
</evidence>
<reference evidence="2" key="1">
    <citation type="submission" date="2023-10" db="EMBL/GenBank/DDBJ databases">
        <authorList>
            <person name="Chen Y."/>
            <person name="Shah S."/>
            <person name="Dougan E. K."/>
            <person name="Thang M."/>
            <person name="Chan C."/>
        </authorList>
    </citation>
    <scope>NUCLEOTIDE SEQUENCE [LARGE SCALE GENOMIC DNA]</scope>
</reference>
<protein>
    <submittedName>
        <fullName evidence="2">Uncharacterized protein</fullName>
    </submittedName>
</protein>
<name>A0ABN9XRR6_9DINO</name>
<comment type="caution">
    <text evidence="2">The sequence shown here is derived from an EMBL/GenBank/DDBJ whole genome shotgun (WGS) entry which is preliminary data.</text>
</comment>
<feature type="region of interest" description="Disordered" evidence="1">
    <location>
        <begin position="175"/>
        <end position="194"/>
    </location>
</feature>
<feature type="compositionally biased region" description="Basic and acidic residues" evidence="1">
    <location>
        <begin position="185"/>
        <end position="194"/>
    </location>
</feature>
<dbReference type="Proteomes" id="UP001189429">
    <property type="component" value="Unassembled WGS sequence"/>
</dbReference>
<feature type="region of interest" description="Disordered" evidence="1">
    <location>
        <begin position="109"/>
        <end position="146"/>
    </location>
</feature>
<keyword evidence="3" id="KW-1185">Reference proteome</keyword>
<feature type="compositionally biased region" description="Polar residues" evidence="1">
    <location>
        <begin position="137"/>
        <end position="146"/>
    </location>
</feature>
<evidence type="ECO:0000256" key="1">
    <source>
        <dbReference type="SAM" id="MobiDB-lite"/>
    </source>
</evidence>